<dbReference type="AlphaFoldDB" id="A0A2T6ZAE5"/>
<dbReference type="Proteomes" id="UP000244722">
    <property type="component" value="Unassembled WGS sequence"/>
</dbReference>
<keyword evidence="1" id="KW-1133">Transmembrane helix</keyword>
<protein>
    <submittedName>
        <fullName evidence="2">Uncharacterized protein</fullName>
    </submittedName>
</protein>
<keyword evidence="1" id="KW-0472">Membrane</keyword>
<reference evidence="2 3" key="1">
    <citation type="submission" date="2017-04" db="EMBL/GenBank/DDBJ databases">
        <title>Draft genome sequence of Tuber borchii Vittad., a whitish edible truffle.</title>
        <authorList>
            <consortium name="DOE Joint Genome Institute"/>
            <person name="Murat C."/>
            <person name="Kuo A."/>
            <person name="Barry K.W."/>
            <person name="Clum A."/>
            <person name="Dockter R.B."/>
            <person name="Fauchery L."/>
            <person name="Iotti M."/>
            <person name="Kohler A."/>
            <person name="Labutti K."/>
            <person name="Lindquist E.A."/>
            <person name="Lipzen A."/>
            <person name="Ohm R.A."/>
            <person name="Wang M."/>
            <person name="Grigoriev I.V."/>
            <person name="Zambonelli A."/>
            <person name="Martin F.M."/>
        </authorList>
    </citation>
    <scope>NUCLEOTIDE SEQUENCE [LARGE SCALE GENOMIC DNA]</scope>
    <source>
        <strain evidence="2 3">Tbo3840</strain>
    </source>
</reference>
<proteinExistence type="predicted"/>
<evidence type="ECO:0000313" key="3">
    <source>
        <dbReference type="Proteomes" id="UP000244722"/>
    </source>
</evidence>
<dbReference type="EMBL" id="NESQ01000529">
    <property type="protein sequence ID" value="PUU72472.1"/>
    <property type="molecule type" value="Genomic_DNA"/>
</dbReference>
<gene>
    <name evidence="2" type="ORF">B9Z19DRAFT_1137520</name>
</gene>
<organism evidence="2 3">
    <name type="scientific">Tuber borchii</name>
    <name type="common">White truffle</name>
    <dbReference type="NCBI Taxonomy" id="42251"/>
    <lineage>
        <taxon>Eukaryota</taxon>
        <taxon>Fungi</taxon>
        <taxon>Dikarya</taxon>
        <taxon>Ascomycota</taxon>
        <taxon>Pezizomycotina</taxon>
        <taxon>Pezizomycetes</taxon>
        <taxon>Pezizales</taxon>
        <taxon>Tuberaceae</taxon>
        <taxon>Tuber</taxon>
    </lineage>
</organism>
<feature type="transmembrane region" description="Helical" evidence="1">
    <location>
        <begin position="185"/>
        <end position="203"/>
    </location>
</feature>
<sequence>MAPPHSGRENKPPEKLFDRRKQQRRLAITTLLAHLSGTLLNVEDSSWPLEIFTSFPKQSKTKTLLEMQIPSPRPLEENHIDIDWVDDYVGLSGTDFRNPHGNIIKAIHDMEAKMVSIGTELKSEMAKSQGDLKNAIEENKVHPVFELAKRYWEYKYTMAKKRSEFGSGIGGSDSSLEVRMEKLDFKLYILYLLYFIMIIPWPTEKPPARPSEFAPDPV</sequence>
<keyword evidence="1" id="KW-0812">Transmembrane</keyword>
<name>A0A2T6ZAE5_TUBBO</name>
<accession>A0A2T6ZAE5</accession>
<evidence type="ECO:0000256" key="1">
    <source>
        <dbReference type="SAM" id="Phobius"/>
    </source>
</evidence>
<comment type="caution">
    <text evidence="2">The sequence shown here is derived from an EMBL/GenBank/DDBJ whole genome shotgun (WGS) entry which is preliminary data.</text>
</comment>
<evidence type="ECO:0000313" key="2">
    <source>
        <dbReference type="EMBL" id="PUU72472.1"/>
    </source>
</evidence>
<keyword evidence="3" id="KW-1185">Reference proteome</keyword>